<evidence type="ECO:0000256" key="1">
    <source>
        <dbReference type="ARBA" id="ARBA00022729"/>
    </source>
</evidence>
<feature type="transmembrane region" description="Helical" evidence="5">
    <location>
        <begin position="270"/>
        <end position="293"/>
    </location>
</feature>
<dbReference type="NCBIfam" id="TIGR02232">
    <property type="entry name" value="myxo_disulf_rpt"/>
    <property type="match status" value="1"/>
</dbReference>
<keyword evidence="2" id="KW-0677">Repeat</keyword>
<dbReference type="Gene3D" id="3.40.50.1820">
    <property type="entry name" value="alpha/beta hydrolase"/>
    <property type="match status" value="1"/>
</dbReference>
<keyword evidence="5" id="KW-0472">Membrane</keyword>
<dbReference type="InterPro" id="IPR009030">
    <property type="entry name" value="Growth_fac_rcpt_cys_sf"/>
</dbReference>
<gene>
    <name evidence="6" type="ORF">HPHI1048_LOCUS15093</name>
</gene>
<dbReference type="InterPro" id="IPR015915">
    <property type="entry name" value="Kelch-typ_b-propeller"/>
</dbReference>
<evidence type="ECO:0000256" key="5">
    <source>
        <dbReference type="SAM" id="Phobius"/>
    </source>
</evidence>
<dbReference type="SMART" id="SM01411">
    <property type="entry name" value="Ephrin_rec_like"/>
    <property type="match status" value="3"/>
</dbReference>
<dbReference type="PANTHER" id="PTHR23244">
    <property type="entry name" value="KELCH REPEAT DOMAIN"/>
    <property type="match status" value="1"/>
</dbReference>
<keyword evidence="5" id="KW-1133">Transmembrane helix</keyword>
<dbReference type="EMBL" id="HBEO01022298">
    <property type="protein sequence ID" value="CAD8492543.1"/>
    <property type="molecule type" value="Transcribed_RNA"/>
</dbReference>
<evidence type="ECO:0000313" key="6">
    <source>
        <dbReference type="EMBL" id="CAD8492543.1"/>
    </source>
</evidence>
<dbReference type="InterPro" id="IPR011936">
    <property type="entry name" value="Myxo_disulph_rpt"/>
</dbReference>
<keyword evidence="1" id="KW-0732">Signal</keyword>
<feature type="transmembrane region" description="Helical" evidence="5">
    <location>
        <begin position="220"/>
        <end position="239"/>
    </location>
</feature>
<proteinExistence type="predicted"/>
<accession>A0A7S0HRZ3</accession>
<keyword evidence="5" id="KW-0812">Transmembrane</keyword>
<dbReference type="Gene3D" id="2.120.10.80">
    <property type="entry name" value="Kelch-type beta propeller"/>
    <property type="match status" value="2"/>
</dbReference>
<reference evidence="6" key="1">
    <citation type="submission" date="2021-01" db="EMBL/GenBank/DDBJ databases">
        <authorList>
            <person name="Corre E."/>
            <person name="Pelletier E."/>
            <person name="Niang G."/>
            <person name="Scheremetjew M."/>
            <person name="Finn R."/>
            <person name="Kale V."/>
            <person name="Holt S."/>
            <person name="Cochrane G."/>
            <person name="Meng A."/>
            <person name="Brown T."/>
            <person name="Cohen L."/>
        </authorList>
    </citation>
    <scope>NUCLEOTIDE SEQUENCE</scope>
    <source>
        <strain evidence="6">CCMP325</strain>
    </source>
</reference>
<feature type="transmembrane region" description="Helical" evidence="5">
    <location>
        <begin position="300"/>
        <end position="317"/>
    </location>
</feature>
<protein>
    <submittedName>
        <fullName evidence="6">Uncharacterized protein</fullName>
    </submittedName>
</protein>
<dbReference type="SUPFAM" id="SSF57184">
    <property type="entry name" value="Growth factor receptor domain"/>
    <property type="match status" value="1"/>
</dbReference>
<organism evidence="6">
    <name type="scientific">Hanusia phi</name>
    <dbReference type="NCBI Taxonomy" id="3032"/>
    <lineage>
        <taxon>Eukaryota</taxon>
        <taxon>Cryptophyceae</taxon>
        <taxon>Pyrenomonadales</taxon>
        <taxon>Geminigeraceae</taxon>
        <taxon>Hanusia</taxon>
    </lineage>
</organism>
<keyword evidence="3" id="KW-1015">Disulfide bond</keyword>
<evidence type="ECO:0000256" key="4">
    <source>
        <dbReference type="SAM" id="MobiDB-lite"/>
    </source>
</evidence>
<feature type="transmembrane region" description="Helical" evidence="5">
    <location>
        <begin position="246"/>
        <end position="264"/>
    </location>
</feature>
<sequence>MSAEFVYIDAGKKTNEGQNFLSFFHFGNGKGAERAVVKKPSNKGLAEQPPPDIVIRCIDEYDPVFVGEYVPQVQRRTEVLKITWNMSWSDVLDLLKFTFGRAAIFQYEINKIPRIVTDENDFDQFCNFAESQDDIIEVRIVSALYKPSEWIATPAGSLPPMLDVMTNTVISLPLPAGEVDEATTEDIQEEDIPMESYTDEKRMLPSFSFFQNHPKKIEHLLIFGFGGFLLCSAVIVICYWKQIDTIAATTLALPFNLFFSAFLVRQMEEGFAPIFKLGIAFFGFWASLAVVILLSFAQQLTQIVGVALWTISTFWYLEVITDALGWPGWLTGFVMFSRWVSGGCVIFAAPIPEPIEPITIVGKEPDSQAFNARELMHLAGLARERQENVKWRKLDRYLKDQQVVHVCQCLNTLSHKSMWEGAMGNPVGPLGLGIIDKKWARQLLKWLTRKGNFSQAMMERKSKLGVGKVMTVFGGESAGIIQVQWENEVNQVYAGKKGIYEVLLYEVPVAEEYKFTDGVDMNVNSRFIFKFFTFVRLFLPKFLGWVLIWAIFFGYYGMLYVFEYSITSYSVYQAMASSHAMPGRLYSAAPGNKLWLHIYCKGFTNSNGSIPDKRNVVIIESMESLGMSVAMARLQDSIAQYGICCVYDRIGYGWSTSVEIYEEVRTNRTPSVIASELHYALRYGLDPDFKRPLFFYRTVVDQQNQSVLIESPINPPYILLGYGAGGLYTRQFAHDYPNDTAGLLLVDALPAIGNDENVTSSVQKHLTPFELMMCHRFLQPIGFVYNFLPAYVTGIFRSQTSKRLNGNAGGANDYDIMVSFMYSRPWCPTVIAEYDGIFKLGGIKSVAEADRSGYDVPTVVWAREDDSLLGLKSTSRIYDYNVSKLPAGGLRRSTANTTAATSSCTGEDCVSWFDVQTDLVGLSSKPWVNPFNGKVQIMRGDPQSCATLGCSTFTPMENPGEISDAVLDLWLMLGFSDKFPSNLWYFELGGQASTFTASAFRTDLAALVSHVLASNIEIVDGPTEGLASESFWSSITTRRSLRGRTGEDTSRANHLNSLGRESKQETTSRLRAEQNWYSGIDSPYVPILNDGAYRVTIIMYGHKPRATGWAEDILRGSEDQTLDTTATARRSAFARKWRLLSIHEKACDVNIITNNRTCTFKAVDIFTSLYISPLYSCPQNTYRQDQSCKTCDLSSTSATGSTSVLDCKACQPYFHLSSDGKSCERCPPNTISNVGALTLSECFPTSLWSVRMDGPIDSLPLLQPAYPQASTRKTFNSTSFLLLISNISSIPLDLVALESVGYVDSFTDSRYQQGRGPSVFQVRFAFLSKDKSASDIAKAALLGQECSSPSPTCALVDANYTRRALRDQLFAEFPVVSVKATEIIGGSTNQPSYKDIFADIFSSSYLSSNFRCPASYYRDSSQCLSCPDMSTSDAGATKVDDCRGFPTLVLSMKDVSVTYQARTRSLDFGGMQDAQPYALSLMNYTGLAQSAPLFLKTRGYALHPYQYVNPSFPSLGLQTIRCQEGSNCFNASQFRIDVSSAINGLVDANKIRLLPPSNCDLLSSGVVDPLCGPWPGIARNDRMRECVCAGVACYMTLGAPMVAEQVGFRMQTVSKAANAADCARLCSSAASGAASNAAYCNSFLYSPSSWQCDLRYLRSYPTLGNFCPSTSPACRSLVLSLYEDLDRPFPSLDGVQMYWLAPDPQLCTIITQKSRACSNSSALPNRVFDVDVDAVVGGAGGTGLRSPLDNFHVIVRFHAETATLLGKVLDILLARGAQSVYARPGALDAFLLKYQVVQVYSSEQKSLVGGRSAEGSLLDSGYVDCKDKTCGPVTLSSSAWCNDTIAPLNKTNCGGTAGVKPVCQHIWDGKAWVQVIVCSNGLLPTCQVSGSPVCSAVNLFDRNSSTFWPAVKSDGVVTDFVTVTFTQPGGSVSFVELTRVDLQERGEVATGLADSFGELQLDFSDGSSQKVRLAGYGTGVGVTSAVQTFYIRPVVTSSITIRVAPLPYLEGLRNPQQRLGLASADFYGQPLDAVSNVTAVDFLRSSYSTAKCPPNTFVNASLKFCQLCPFPLVSPAASSSLANCSCPTCSDGRVHWQADEKCDDGNQIDGDGCDHTCLIEPLHICYGPLTATKFGNPIASYSTPDKCIRIGSEWTNFGEAPWPARFGAAAVFHSNALRLTGGMGSQLKSAYSSTYYEYTDGSLCTVQEPADSCALARGSSYLSWSLAPGDAINWSPRAFHGLVSFKGFMWLTGGINRTQGSSSWVEGGSFNDVWKSLGSAETQGSAFVVPWLPVTAAASWVPRGRHASLVFAGSMWILGGERRDRSSTAGAGVLNYQTEYRNDVWRSEDGAQWLLVTEKSNWQARAGHTAVVHTGLNEIFVMGGRDAVQYYNDIWRSGDGKDWTLVTQSALWSRRWLHASVFFENSLWIIGGHFCMTRNQTCTTEEQGTFYNDVYLSADGRNWLVSTSSAGWKARAGHAAVVFVGAVQSDLWILGGYHGFQEALNDTWRAFKF</sequence>
<feature type="transmembrane region" description="Helical" evidence="5">
    <location>
        <begin position="329"/>
        <end position="349"/>
    </location>
</feature>
<evidence type="ECO:0000256" key="3">
    <source>
        <dbReference type="ARBA" id="ARBA00023157"/>
    </source>
</evidence>
<name>A0A7S0HRZ3_9CRYP</name>
<dbReference type="SUPFAM" id="SSF53474">
    <property type="entry name" value="alpha/beta-Hydrolases"/>
    <property type="match status" value="1"/>
</dbReference>
<dbReference type="SUPFAM" id="SSF117281">
    <property type="entry name" value="Kelch motif"/>
    <property type="match status" value="1"/>
</dbReference>
<dbReference type="InterPro" id="IPR029058">
    <property type="entry name" value="AB_hydrolase_fold"/>
</dbReference>
<feature type="region of interest" description="Disordered" evidence="4">
    <location>
        <begin position="1042"/>
        <end position="1067"/>
    </location>
</feature>
<feature type="transmembrane region" description="Helical" evidence="5">
    <location>
        <begin position="542"/>
        <end position="562"/>
    </location>
</feature>
<evidence type="ECO:0000256" key="2">
    <source>
        <dbReference type="ARBA" id="ARBA00022737"/>
    </source>
</evidence>